<gene>
    <name evidence="1" type="ORF">HD592_002114</name>
</gene>
<protein>
    <submittedName>
        <fullName evidence="1">Uncharacterized protein</fullName>
    </submittedName>
</protein>
<dbReference type="AlphaFoldDB" id="A0A923E8S5"/>
<dbReference type="RefSeq" id="WP_281399007.1">
    <property type="nucleotide sequence ID" value="NZ_JACHMK010000001.1"/>
</dbReference>
<comment type="caution">
    <text evidence="1">The sequence shown here is derived from an EMBL/GenBank/DDBJ whole genome shotgun (WGS) entry which is preliminary data.</text>
</comment>
<proteinExistence type="predicted"/>
<evidence type="ECO:0000313" key="1">
    <source>
        <dbReference type="EMBL" id="MBB6335549.1"/>
    </source>
</evidence>
<keyword evidence="2" id="KW-1185">Reference proteome</keyword>
<sequence>MPALLEELAGVSMMSAFIRMVGDEVQGVTCTTDSVVWSLSV</sequence>
<dbReference type="EMBL" id="JACHMK010000001">
    <property type="protein sequence ID" value="MBB6335549.1"/>
    <property type="molecule type" value="Genomic_DNA"/>
</dbReference>
<reference evidence="1" key="1">
    <citation type="submission" date="2020-08" db="EMBL/GenBank/DDBJ databases">
        <title>Sequencing the genomes of 1000 actinobacteria strains.</title>
        <authorList>
            <person name="Klenk H.-P."/>
        </authorList>
    </citation>
    <scope>NUCLEOTIDE SEQUENCE</scope>
    <source>
        <strain evidence="1">DSM 10695</strain>
    </source>
</reference>
<evidence type="ECO:0000313" key="2">
    <source>
        <dbReference type="Proteomes" id="UP000617426"/>
    </source>
</evidence>
<accession>A0A923E8S5</accession>
<dbReference type="Proteomes" id="UP000617426">
    <property type="component" value="Unassembled WGS sequence"/>
</dbReference>
<organism evidence="1 2">
    <name type="scientific">Schaalia hyovaginalis</name>
    <dbReference type="NCBI Taxonomy" id="29316"/>
    <lineage>
        <taxon>Bacteria</taxon>
        <taxon>Bacillati</taxon>
        <taxon>Actinomycetota</taxon>
        <taxon>Actinomycetes</taxon>
        <taxon>Actinomycetales</taxon>
        <taxon>Actinomycetaceae</taxon>
        <taxon>Schaalia</taxon>
    </lineage>
</organism>
<name>A0A923E8S5_9ACTO</name>